<dbReference type="InterPro" id="IPR036844">
    <property type="entry name" value="Hint_dom_sf"/>
</dbReference>
<dbReference type="SUPFAM" id="SSF51294">
    <property type="entry name" value="Hedgehog/intein (Hint) domain"/>
    <property type="match status" value="1"/>
</dbReference>
<dbReference type="Pfam" id="PF13403">
    <property type="entry name" value="Hint_2"/>
    <property type="match status" value="1"/>
</dbReference>
<dbReference type="InterPro" id="IPR028992">
    <property type="entry name" value="Hedgehog/Intein_dom"/>
</dbReference>
<dbReference type="SMART" id="SM00306">
    <property type="entry name" value="HintN"/>
    <property type="match status" value="1"/>
</dbReference>
<accession>A0ABQ0QIH4</accession>
<protein>
    <submittedName>
        <fullName evidence="2">Outer membrane protein</fullName>
    </submittedName>
</protein>
<gene>
    <name evidence="2" type="ORF">AA106556_0947</name>
</gene>
<evidence type="ECO:0000259" key="1">
    <source>
        <dbReference type="SMART" id="SM00306"/>
    </source>
</evidence>
<dbReference type="EMBL" id="BAQB01000010">
    <property type="protein sequence ID" value="GBR45958.1"/>
    <property type="molecule type" value="Genomic_DNA"/>
</dbReference>
<dbReference type="Gene3D" id="2.160.20.20">
    <property type="match status" value="1"/>
</dbReference>
<proteinExistence type="predicted"/>
<feature type="domain" description="Hint" evidence="1">
    <location>
        <begin position="399"/>
        <end position="510"/>
    </location>
</feature>
<evidence type="ECO:0000313" key="2">
    <source>
        <dbReference type="EMBL" id="GBR45958.1"/>
    </source>
</evidence>
<sequence>MTTVLSGDWVASSGTDGTVYVSGGKTVSGNVSLYGSDTILTISSGAEVSDMTNPSSASTGKYISAIVQDGGSMIGGSFNELVVNQKAGSVVEGGAFVYGQFHDGGGTISSVTLMHSYLSASSGSLIEDVTQTHGAVIITDGATLSAATENDVQITIGASGSAIDTILRSGASLTVSNGGVTSGATISSGSNEYTGLYGAQASAVQGTDFDTTIMSGGAETLYNRGVSISAYISSGGFLSAGKGNAGPSSTTNLTVVSAATVYAGGKIQAQNDTLLTDTVLSGGTLDLAQEGAYARGTVILSGGVEILTDRWVDAIGDYIESGGTLNIAKTNTTVKDGHLYYSGSVDFSYLGGTIESASMSADDVLSVKTNNGDTASIQFASSEYTGNDVFKIDGDTVTLVCFLEGTQIRTPDGERAVETLTSGDTVLTWDWRARKTVEKTLSWVGRQPVRVKPGLLDDEAGYPVRIRANAMAPGVPLKDLLVTPEHCLFVENGFIPARMLVNGSSIIYDRTMTQFSVFHIETTEHAVLWSDGALSESYLDTGNRRNFAQIGGEAVVLGRAKSWPHDAAAPLMTSREIVEPVFTSLVARAAELGFGEVTPSREMVEEPDLHLLTREGQVIRAYRHNKRHVLFHVPAGVSEVRLASRASRPSDTIGPFVDDRRMLGILTGKITLFGTQTTVLSDYLNKADLRGWQGVENGTCRWTDGDAYLPLERRDGELSTGVLAVEVLAAGPYIIDHTRDIAVAISA</sequence>
<evidence type="ECO:0000313" key="3">
    <source>
        <dbReference type="Proteomes" id="UP001062443"/>
    </source>
</evidence>
<dbReference type="Proteomes" id="UP001062443">
    <property type="component" value="Unassembled WGS sequence"/>
</dbReference>
<dbReference type="InterPro" id="IPR012332">
    <property type="entry name" value="Autotransporter_pectin_lyase_C"/>
</dbReference>
<keyword evidence="3" id="KW-1185">Reference proteome</keyword>
<reference evidence="2" key="1">
    <citation type="submission" date="2013-04" db="EMBL/GenBank/DDBJ databases">
        <title>The genome sequencing project of 58 acetic acid bacteria.</title>
        <authorList>
            <person name="Okamoto-Kainuma A."/>
            <person name="Ishikawa M."/>
            <person name="Umino S."/>
            <person name="Koizumi Y."/>
            <person name="Shiwa Y."/>
            <person name="Yoshikawa H."/>
            <person name="Matsutani M."/>
            <person name="Matsushita K."/>
        </authorList>
    </citation>
    <scope>NUCLEOTIDE SEQUENCE</scope>
    <source>
        <strain evidence="2">NBRC 106556</strain>
    </source>
</reference>
<name>A0ABQ0QIH4_9PROT</name>
<dbReference type="InterPro" id="IPR003587">
    <property type="entry name" value="Hint_dom_N"/>
</dbReference>
<comment type="caution">
    <text evidence="2">The sequence shown here is derived from an EMBL/GenBank/DDBJ whole genome shotgun (WGS) entry which is preliminary data.</text>
</comment>
<organism evidence="2 3">
    <name type="scientific">Neokomagataea tanensis NBRC 106556</name>
    <dbReference type="NCBI Taxonomy" id="1223519"/>
    <lineage>
        <taxon>Bacteria</taxon>
        <taxon>Pseudomonadati</taxon>
        <taxon>Pseudomonadota</taxon>
        <taxon>Alphaproteobacteria</taxon>
        <taxon>Acetobacterales</taxon>
        <taxon>Acetobacteraceae</taxon>
        <taxon>Neokomagataea</taxon>
    </lineage>
</organism>